<gene>
    <name evidence="2" type="ORF">J0911_12755</name>
</gene>
<proteinExistence type="predicted"/>
<sequence>MTRPVDLHALIAQIRAAITQIPPGPDVVVHAIHGDGHALTACHLLAVSSGERPTARLAARLPAAIGTTMRQVEHALTASEYTYATTDLGLRGAWRATRSGTHILRVHRDAPDEPRTAPTAHRDAEPNPDM</sequence>
<organism evidence="2 3">
    <name type="scientific">Myceligenerans salitolerans</name>
    <dbReference type="NCBI Taxonomy" id="1230528"/>
    <lineage>
        <taxon>Bacteria</taxon>
        <taxon>Bacillati</taxon>
        <taxon>Actinomycetota</taxon>
        <taxon>Actinomycetes</taxon>
        <taxon>Micrococcales</taxon>
        <taxon>Promicromonosporaceae</taxon>
        <taxon>Myceligenerans</taxon>
    </lineage>
</organism>
<evidence type="ECO:0000256" key="1">
    <source>
        <dbReference type="SAM" id="MobiDB-lite"/>
    </source>
</evidence>
<name>A0ABS3IA41_9MICO</name>
<reference evidence="3" key="1">
    <citation type="submission" date="2023-07" db="EMBL/GenBank/DDBJ databases">
        <title>Myceligenerans salitolerans sp. nov., a halotolerant actinomycete isolated from a salt lake in Xinjiang, China.</title>
        <authorList>
            <person name="Guan T."/>
        </authorList>
    </citation>
    <scope>NUCLEOTIDE SEQUENCE [LARGE SCALE GENOMIC DNA]</scope>
    <source>
        <strain evidence="3">XHU 5031</strain>
    </source>
</reference>
<evidence type="ECO:0000313" key="3">
    <source>
        <dbReference type="Proteomes" id="UP000664617"/>
    </source>
</evidence>
<protein>
    <submittedName>
        <fullName evidence="2">Uncharacterized protein</fullName>
    </submittedName>
</protein>
<dbReference type="RefSeq" id="WP_207275845.1">
    <property type="nucleotide sequence ID" value="NZ_JAFMPK010000045.1"/>
</dbReference>
<comment type="caution">
    <text evidence="2">The sequence shown here is derived from an EMBL/GenBank/DDBJ whole genome shotgun (WGS) entry which is preliminary data.</text>
</comment>
<feature type="region of interest" description="Disordered" evidence="1">
    <location>
        <begin position="107"/>
        <end position="130"/>
    </location>
</feature>
<dbReference type="EMBL" id="JAFMPK010000045">
    <property type="protein sequence ID" value="MBO0609897.1"/>
    <property type="molecule type" value="Genomic_DNA"/>
</dbReference>
<keyword evidence="3" id="KW-1185">Reference proteome</keyword>
<dbReference type="Proteomes" id="UP000664617">
    <property type="component" value="Unassembled WGS sequence"/>
</dbReference>
<accession>A0ABS3IA41</accession>
<evidence type="ECO:0000313" key="2">
    <source>
        <dbReference type="EMBL" id="MBO0609897.1"/>
    </source>
</evidence>